<dbReference type="InterPro" id="IPR015168">
    <property type="entry name" value="SsuA/THI5"/>
</dbReference>
<dbReference type="OrthoDB" id="9814375at2"/>
<keyword evidence="3" id="KW-0449">Lipoprotein</keyword>
<dbReference type="PANTHER" id="PTHR30024">
    <property type="entry name" value="ALIPHATIC SULFONATES-BINDING PROTEIN-RELATED"/>
    <property type="match status" value="1"/>
</dbReference>
<evidence type="ECO:0000256" key="1">
    <source>
        <dbReference type="SAM" id="SignalP"/>
    </source>
</evidence>
<reference evidence="3 4" key="1">
    <citation type="journal article" date="2015" name="Geomicrobiol. J.">
        <title>Caldisalinibacter kiritimatiensis gen. nov., sp. nov., a moderately thermohalophilic thiosulfate-reducing bacterium from a hypersaline microbial mat.</title>
        <authorList>
            <person name="Ben Hania W."/>
            <person name="Joseph M."/>
            <person name="Fiebig A."/>
            <person name="Bunk B."/>
            <person name="Klenk H.-P."/>
            <person name="Fardeau M.-L."/>
            <person name="Spring S."/>
        </authorList>
    </citation>
    <scope>NUCLEOTIDE SEQUENCE [LARGE SCALE GENOMIC DNA]</scope>
    <source>
        <strain evidence="3 4">L21-TH-D2</strain>
    </source>
</reference>
<dbReference type="Proteomes" id="UP000013378">
    <property type="component" value="Unassembled WGS sequence"/>
</dbReference>
<dbReference type="SUPFAM" id="SSF53850">
    <property type="entry name" value="Periplasmic binding protein-like II"/>
    <property type="match status" value="1"/>
</dbReference>
<keyword evidence="1" id="KW-0732">Signal</keyword>
<dbReference type="eggNOG" id="COG0715">
    <property type="taxonomic scope" value="Bacteria"/>
</dbReference>
<proteinExistence type="predicted"/>
<dbReference type="Gene3D" id="3.40.190.10">
    <property type="entry name" value="Periplasmic binding protein-like II"/>
    <property type="match status" value="2"/>
</dbReference>
<evidence type="ECO:0000259" key="2">
    <source>
        <dbReference type="Pfam" id="PF09084"/>
    </source>
</evidence>
<dbReference type="PANTHER" id="PTHR30024:SF46">
    <property type="entry name" value="ABC TRANSPORTER, SUBSTRATE-BINDING LIPOPROTEIN"/>
    <property type="match status" value="1"/>
</dbReference>
<dbReference type="EMBL" id="ARZA01000227">
    <property type="protein sequence ID" value="EOC99900.1"/>
    <property type="molecule type" value="Genomic_DNA"/>
</dbReference>
<evidence type="ECO:0000313" key="3">
    <source>
        <dbReference type="EMBL" id="EOC99900.1"/>
    </source>
</evidence>
<feature type="domain" description="SsuA/THI5-like" evidence="2">
    <location>
        <begin position="75"/>
        <end position="274"/>
    </location>
</feature>
<dbReference type="STRING" id="1304284.L21TH_2052"/>
<dbReference type="AlphaFoldDB" id="R1CMH2"/>
<dbReference type="RefSeq" id="WP_006315476.1">
    <property type="nucleotide sequence ID" value="NZ_ARZA01000227.1"/>
</dbReference>
<accession>R1CMH2</accession>
<gene>
    <name evidence="3" type="ORF">L21TH_2052</name>
</gene>
<dbReference type="PROSITE" id="PS51257">
    <property type="entry name" value="PROKAR_LIPOPROTEIN"/>
    <property type="match status" value="1"/>
</dbReference>
<dbReference type="InterPro" id="IPR027024">
    <property type="entry name" value="UCP027386_ABC_sbc_TM0202"/>
</dbReference>
<organism evidence="3 4">
    <name type="scientific">Caldisalinibacter kiritimatiensis</name>
    <dbReference type="NCBI Taxonomy" id="1304284"/>
    <lineage>
        <taxon>Bacteria</taxon>
        <taxon>Bacillati</taxon>
        <taxon>Bacillota</taxon>
        <taxon>Tissierellia</taxon>
        <taxon>Tissierellales</taxon>
        <taxon>Thermohalobacteraceae</taxon>
        <taxon>Caldisalinibacter</taxon>
    </lineage>
</organism>
<feature type="chain" id="PRO_5038980907" evidence="1">
    <location>
        <begin position="26"/>
        <end position="342"/>
    </location>
</feature>
<keyword evidence="4" id="KW-1185">Reference proteome</keyword>
<protein>
    <submittedName>
        <fullName evidence="3">Lipoprotein, putative</fullName>
    </submittedName>
</protein>
<evidence type="ECO:0000313" key="4">
    <source>
        <dbReference type="Proteomes" id="UP000013378"/>
    </source>
</evidence>
<name>R1CMH2_9FIRM</name>
<dbReference type="PIRSF" id="PIRSF027386">
    <property type="entry name" value="UCP027386_ABC_sbc_TM0202"/>
    <property type="match status" value="1"/>
</dbReference>
<comment type="caution">
    <text evidence="3">The sequence shown here is derived from an EMBL/GenBank/DDBJ whole genome shotgun (WGS) entry which is preliminary data.</text>
</comment>
<dbReference type="Pfam" id="PF09084">
    <property type="entry name" value="NMT1"/>
    <property type="match status" value="1"/>
</dbReference>
<feature type="signal peptide" evidence="1">
    <location>
        <begin position="1"/>
        <end position="25"/>
    </location>
</feature>
<sequence length="342" mass="38900">MKNKIKALSLIFLMIFLITACSGQGQNNSDSLEKQNKTDVKTAETVDIKLSTPFAPNSIPLFYMMEKELLGENINLDVSIHKTRQEVTAMLMKKNIDMAMLSVQEAAKLYNKDIPVKIINANYGATFFLMSNKSEIQSIDDINGKTIWTSKKGGPVEFVLSSILSNKGIKPNEDIKLKYMNLKELSQLVINDLKDIEFFTLREPFVSQVKHKKDNTIIVSNLDEEWKKIYGNRVPFAGVVSRSEFISNHPQLVSVFNEKYSDAIKWVKENPKEAAKLGAKYLKGMPVEVIEEALNNMELELIDSTKTKSELKSYYNQWLKFNPSMIGNKIPDDDFYSGLQNE</sequence>